<dbReference type="Gene3D" id="3.30.450.20">
    <property type="entry name" value="PAS domain"/>
    <property type="match status" value="2"/>
</dbReference>
<evidence type="ECO:0000256" key="7">
    <source>
        <dbReference type="ARBA" id="ARBA00022692"/>
    </source>
</evidence>
<dbReference type="Proteomes" id="UP001549104">
    <property type="component" value="Unassembled WGS sequence"/>
</dbReference>
<evidence type="ECO:0000256" key="9">
    <source>
        <dbReference type="ARBA" id="ARBA00022777"/>
    </source>
</evidence>
<evidence type="ECO:0000256" key="11">
    <source>
        <dbReference type="ARBA" id="ARBA00022989"/>
    </source>
</evidence>
<dbReference type="InterPro" id="IPR010559">
    <property type="entry name" value="Sig_transdc_His_kin_internal"/>
</dbReference>
<dbReference type="Gene3D" id="6.10.250.1910">
    <property type="match status" value="1"/>
</dbReference>
<organism evidence="17 18">
    <name type="scientific">Sporosarcina psychrophila</name>
    <name type="common">Bacillus psychrophilus</name>
    <dbReference type="NCBI Taxonomy" id="1476"/>
    <lineage>
        <taxon>Bacteria</taxon>
        <taxon>Bacillati</taxon>
        <taxon>Bacillota</taxon>
        <taxon>Bacilli</taxon>
        <taxon>Bacillales</taxon>
        <taxon>Caryophanaceae</taxon>
        <taxon>Sporosarcina</taxon>
    </lineage>
</organism>
<comment type="catalytic activity">
    <reaction evidence="1">
        <text>ATP + protein L-histidine = ADP + protein N-phospho-L-histidine.</text>
        <dbReference type="EC" id="2.7.13.3"/>
    </reaction>
</comment>
<keyword evidence="7 14" id="KW-0812">Transmembrane</keyword>
<feature type="domain" description="Histidine kinase" evidence="15">
    <location>
        <begin position="496"/>
        <end position="602"/>
    </location>
</feature>
<dbReference type="InterPro" id="IPR036890">
    <property type="entry name" value="HATPase_C_sf"/>
</dbReference>
<dbReference type="SMART" id="SM00387">
    <property type="entry name" value="HATPase_c"/>
    <property type="match status" value="1"/>
</dbReference>
<dbReference type="RefSeq" id="WP_187045158.1">
    <property type="nucleotide sequence ID" value="NZ_JBEPME010000001.1"/>
</dbReference>
<proteinExistence type="predicted"/>
<dbReference type="PRINTS" id="PR00344">
    <property type="entry name" value="BCTRLSENSOR"/>
</dbReference>
<evidence type="ECO:0000256" key="6">
    <source>
        <dbReference type="ARBA" id="ARBA00022679"/>
    </source>
</evidence>
<dbReference type="SUPFAM" id="SSF55874">
    <property type="entry name" value="ATPase domain of HSP90 chaperone/DNA topoisomerase II/histidine kinase"/>
    <property type="match status" value="1"/>
</dbReference>
<dbReference type="InterPro" id="IPR005467">
    <property type="entry name" value="His_kinase_dom"/>
</dbReference>
<dbReference type="InterPro" id="IPR033479">
    <property type="entry name" value="dCache_1"/>
</dbReference>
<keyword evidence="8" id="KW-0547">Nucleotide-binding</keyword>
<evidence type="ECO:0000313" key="18">
    <source>
        <dbReference type="Proteomes" id="UP001549104"/>
    </source>
</evidence>
<comment type="subcellular location">
    <subcellularLocation>
        <location evidence="2">Cell membrane</location>
        <topology evidence="2">Multi-pass membrane protein</topology>
    </subcellularLocation>
</comment>
<dbReference type="Pfam" id="PF02518">
    <property type="entry name" value="HATPase_c"/>
    <property type="match status" value="1"/>
</dbReference>
<evidence type="ECO:0000256" key="5">
    <source>
        <dbReference type="ARBA" id="ARBA00022553"/>
    </source>
</evidence>
<evidence type="ECO:0000256" key="12">
    <source>
        <dbReference type="ARBA" id="ARBA00023012"/>
    </source>
</evidence>
<evidence type="ECO:0000256" key="14">
    <source>
        <dbReference type="SAM" id="Phobius"/>
    </source>
</evidence>
<keyword evidence="9 17" id="KW-0418">Kinase</keyword>
<keyword evidence="13 14" id="KW-0472">Membrane</keyword>
<feature type="transmembrane region" description="Helical" evidence="14">
    <location>
        <begin position="20"/>
        <end position="42"/>
    </location>
</feature>
<evidence type="ECO:0000256" key="4">
    <source>
        <dbReference type="ARBA" id="ARBA00022475"/>
    </source>
</evidence>
<reference evidence="17 18" key="1">
    <citation type="submission" date="2024-06" db="EMBL/GenBank/DDBJ databases">
        <title>Sorghum-associated microbial communities from plants grown in Nebraska, USA.</title>
        <authorList>
            <person name="Schachtman D."/>
        </authorList>
    </citation>
    <scope>NUCLEOTIDE SEQUENCE [LARGE SCALE GENOMIC DNA]</scope>
    <source>
        <strain evidence="17 18">1288</strain>
    </source>
</reference>
<dbReference type="PANTHER" id="PTHR34220">
    <property type="entry name" value="SENSOR HISTIDINE KINASE YPDA"/>
    <property type="match status" value="1"/>
</dbReference>
<sequence length="602" mass="68911">MNHLKRFLPFFQFKHVNHQIFVLMILTITIPLLILSVMIYMFSIQSAKKEYQNSSNLILNNLSFNFDQYLQSIEMGALTAQMDSKLQNALENWQGDDSERDYVQILEYENAIEHFISTIEITIENVDSVQIYIGDHVFYSTLKKSVYDVSNLTNEEWYKQTIEQKGRIVLFGTHQPFNRVNSNESVISIARVINKNGSRQPLGVLLIDIRLDSLRNILNLSENHNRNFVILDPLGSVIYASDLDQIDSNMTFKPAIQPFLSDSNKESGNFYAPVDGVNSFFNFVTSPYSDWTVIQYIEEQEMTKHAEMLRKVILGLAFFSIGMAMLFMVILYIRVTEPIIFLSRQVKIIGRGKFDVNLTSKRQDEFGGLYQGISKMVTDIQDYIERSSVLKAQQKLAHYRALKSQINPHFLANALESIQMKAVLNKQRDIAEMIGVLGQLFRINIQSGKETITLEEELTHIRLYIQVQQMRFGDKIQYVENLAPTSESIRLLHFSLQPLVENGIVHGLERKYGAGILEVSSIFSGQDMLITVSDNGVGIDEEQLQYLKNRLAQSSSTLTEEHIGLKNVHDQIRYYFGDQYGIEIDSSLGVGTTVTIRIPART</sequence>
<dbReference type="EMBL" id="JBEPME010000001">
    <property type="protein sequence ID" value="MET3656511.1"/>
    <property type="molecule type" value="Genomic_DNA"/>
</dbReference>
<feature type="domain" description="HAMP" evidence="16">
    <location>
        <begin position="333"/>
        <end position="385"/>
    </location>
</feature>
<evidence type="ECO:0000256" key="3">
    <source>
        <dbReference type="ARBA" id="ARBA00012438"/>
    </source>
</evidence>
<dbReference type="InterPro" id="IPR004358">
    <property type="entry name" value="Sig_transdc_His_kin-like_C"/>
</dbReference>
<keyword evidence="5" id="KW-0597">Phosphoprotein</keyword>
<accession>A0ABV2K619</accession>
<dbReference type="CDD" id="cd06225">
    <property type="entry name" value="HAMP"/>
    <property type="match status" value="1"/>
</dbReference>
<name>A0ABV2K619_SPOPS</name>
<dbReference type="PROSITE" id="PS50885">
    <property type="entry name" value="HAMP"/>
    <property type="match status" value="1"/>
</dbReference>
<dbReference type="InterPro" id="IPR050640">
    <property type="entry name" value="Bact_2-comp_sensor_kinase"/>
</dbReference>
<evidence type="ECO:0000259" key="15">
    <source>
        <dbReference type="PROSITE" id="PS50109"/>
    </source>
</evidence>
<keyword evidence="11 14" id="KW-1133">Transmembrane helix</keyword>
<dbReference type="InterPro" id="IPR003594">
    <property type="entry name" value="HATPase_dom"/>
</dbReference>
<dbReference type="Pfam" id="PF06580">
    <property type="entry name" value="His_kinase"/>
    <property type="match status" value="1"/>
</dbReference>
<keyword evidence="18" id="KW-1185">Reference proteome</keyword>
<dbReference type="InterPro" id="IPR003660">
    <property type="entry name" value="HAMP_dom"/>
</dbReference>
<dbReference type="Pfam" id="PF02743">
    <property type="entry name" value="dCache_1"/>
    <property type="match status" value="1"/>
</dbReference>
<evidence type="ECO:0000256" key="10">
    <source>
        <dbReference type="ARBA" id="ARBA00022840"/>
    </source>
</evidence>
<dbReference type="PROSITE" id="PS50109">
    <property type="entry name" value="HIS_KIN"/>
    <property type="match status" value="1"/>
</dbReference>
<evidence type="ECO:0000313" key="17">
    <source>
        <dbReference type="EMBL" id="MET3656511.1"/>
    </source>
</evidence>
<gene>
    <name evidence="17" type="ORF">ABIC55_001595</name>
</gene>
<evidence type="ECO:0000256" key="2">
    <source>
        <dbReference type="ARBA" id="ARBA00004651"/>
    </source>
</evidence>
<dbReference type="GO" id="GO:0004673">
    <property type="term" value="F:protein histidine kinase activity"/>
    <property type="evidence" value="ECO:0007669"/>
    <property type="project" value="UniProtKB-EC"/>
</dbReference>
<comment type="caution">
    <text evidence="17">The sequence shown here is derived from an EMBL/GenBank/DDBJ whole genome shotgun (WGS) entry which is preliminary data.</text>
</comment>
<feature type="transmembrane region" description="Helical" evidence="14">
    <location>
        <begin position="312"/>
        <end position="333"/>
    </location>
</feature>
<evidence type="ECO:0000256" key="1">
    <source>
        <dbReference type="ARBA" id="ARBA00000085"/>
    </source>
</evidence>
<protein>
    <recommendedName>
        <fullName evidence="3">histidine kinase</fullName>
        <ecNumber evidence="3">2.7.13.3</ecNumber>
    </recommendedName>
</protein>
<keyword evidence="4" id="KW-1003">Cell membrane</keyword>
<evidence type="ECO:0000259" key="16">
    <source>
        <dbReference type="PROSITE" id="PS50885"/>
    </source>
</evidence>
<keyword evidence="10" id="KW-0067">ATP-binding</keyword>
<dbReference type="EC" id="2.7.13.3" evidence="3"/>
<evidence type="ECO:0000256" key="13">
    <source>
        <dbReference type="ARBA" id="ARBA00023136"/>
    </source>
</evidence>
<keyword evidence="12" id="KW-0902">Two-component regulatory system</keyword>
<evidence type="ECO:0000256" key="8">
    <source>
        <dbReference type="ARBA" id="ARBA00022741"/>
    </source>
</evidence>
<keyword evidence="6 17" id="KW-0808">Transferase</keyword>
<dbReference type="PANTHER" id="PTHR34220:SF11">
    <property type="entry name" value="SENSOR PROTEIN KINASE HPTS"/>
    <property type="match status" value="1"/>
</dbReference>
<dbReference type="SUPFAM" id="SSF158472">
    <property type="entry name" value="HAMP domain-like"/>
    <property type="match status" value="1"/>
</dbReference>
<dbReference type="Gene3D" id="3.30.565.10">
    <property type="entry name" value="Histidine kinase-like ATPase, C-terminal domain"/>
    <property type="match status" value="1"/>
</dbReference>